<accession>A0A8H6CJ73</accession>
<dbReference type="InterPro" id="IPR000210">
    <property type="entry name" value="BTB/POZ_dom"/>
</dbReference>
<proteinExistence type="predicted"/>
<dbReference type="PROSITE" id="PS50097">
    <property type="entry name" value="BTB"/>
    <property type="match status" value="1"/>
</dbReference>
<evidence type="ECO:0000313" key="3">
    <source>
        <dbReference type="EMBL" id="KAF6224492.1"/>
    </source>
</evidence>
<dbReference type="PANTHER" id="PTHR38119">
    <property type="entry name" value="BTB DOMAIN-CONTAINING PROTEIN-RELATED"/>
    <property type="match status" value="1"/>
</dbReference>
<feature type="compositionally biased region" description="Polar residues" evidence="1">
    <location>
        <begin position="97"/>
        <end position="109"/>
    </location>
</feature>
<keyword evidence="4" id="KW-1185">Reference proteome</keyword>
<sequence>MVSQPQPSDRPLVHRPASVSSRSTNTRRHRTTRSHTGGVSYRPQNEFPNFAQTGDVEIIINADGQEKRYMLHRLILAQCSGFFETGTSEEWSKAQARGQTPGQRPSNSLGRIREDDIPGRSSYSGGGRLQWRYELDWGNKDDEVPMLVQKQPQSTLFGGDANQPPPVPHKPPPPAYGFLRSMSNFSAMQSASHISKANPHTPDSDIVRDYDNLFRIFYNYAPALDAVNIAESYIQCKSLLTLADMYDALEVVGPRIDHHLLQFQGRLWKQIAKYPPSYLKLGYLARSKVIFAEALVHVVGQWPSGSSQLKHTVPPDVLEVIEDKVDDLQERKMKTEARLFRLTLTTPKGERVTPSNAYMDWLALSLFRQWLAENTTPPPPPIPKTPEAQQRAAYSQPPPLSSGNLFRLLGTGGSGYLARDEMKRFVRLRPDDHQRDTLKKFEKKMDEIKAMAREISYLCIPILSPHPNILQKPPPQAPGPNAHSRGSERGPQGVTLDDTHAAIGQNSATPKNSSHESRSADAPIATLPTQPPALETHMDPLSKGTNHQTTPLSKPKP</sequence>
<evidence type="ECO:0000313" key="4">
    <source>
        <dbReference type="Proteomes" id="UP000593566"/>
    </source>
</evidence>
<feature type="region of interest" description="Disordered" evidence="1">
    <location>
        <begin position="90"/>
        <end position="123"/>
    </location>
</feature>
<evidence type="ECO:0000256" key="1">
    <source>
        <dbReference type="SAM" id="MobiDB-lite"/>
    </source>
</evidence>
<dbReference type="RefSeq" id="XP_037153552.1">
    <property type="nucleotide sequence ID" value="XM_037301918.1"/>
</dbReference>
<evidence type="ECO:0000259" key="2">
    <source>
        <dbReference type="PROSITE" id="PS50097"/>
    </source>
</evidence>
<feature type="region of interest" description="Disordered" evidence="1">
    <location>
        <begin position="1"/>
        <end position="48"/>
    </location>
</feature>
<organism evidence="3 4">
    <name type="scientific">Letharia lupina</name>
    <dbReference type="NCBI Taxonomy" id="560253"/>
    <lineage>
        <taxon>Eukaryota</taxon>
        <taxon>Fungi</taxon>
        <taxon>Dikarya</taxon>
        <taxon>Ascomycota</taxon>
        <taxon>Pezizomycotina</taxon>
        <taxon>Lecanoromycetes</taxon>
        <taxon>OSLEUM clade</taxon>
        <taxon>Lecanoromycetidae</taxon>
        <taxon>Lecanorales</taxon>
        <taxon>Lecanorineae</taxon>
        <taxon>Parmeliaceae</taxon>
        <taxon>Letharia</taxon>
    </lineage>
</organism>
<feature type="region of interest" description="Disordered" evidence="1">
    <location>
        <begin position="375"/>
        <end position="404"/>
    </location>
</feature>
<protein>
    <recommendedName>
        <fullName evidence="2">BTB domain-containing protein</fullName>
    </recommendedName>
</protein>
<feature type="region of interest" description="Disordered" evidence="1">
    <location>
        <begin position="468"/>
        <end position="557"/>
    </location>
</feature>
<feature type="domain" description="BTB" evidence="2">
    <location>
        <begin position="54"/>
        <end position="85"/>
    </location>
</feature>
<gene>
    <name evidence="3" type="ORF">HO133_011069</name>
</gene>
<name>A0A8H6CJ73_9LECA</name>
<dbReference type="EMBL" id="JACCJB010000009">
    <property type="protein sequence ID" value="KAF6224492.1"/>
    <property type="molecule type" value="Genomic_DNA"/>
</dbReference>
<dbReference type="PANTHER" id="PTHR38119:SF1">
    <property type="entry name" value="BTB DOMAIN-CONTAINING PROTEIN"/>
    <property type="match status" value="1"/>
</dbReference>
<comment type="caution">
    <text evidence="3">The sequence shown here is derived from an EMBL/GenBank/DDBJ whole genome shotgun (WGS) entry which is preliminary data.</text>
</comment>
<dbReference type="AlphaFoldDB" id="A0A8H6CJ73"/>
<reference evidence="3 4" key="1">
    <citation type="journal article" date="2020" name="Genomics">
        <title>Complete, high-quality genomes from long-read metagenomic sequencing of two wolf lichen thalli reveals enigmatic genome architecture.</title>
        <authorList>
            <person name="McKenzie S.K."/>
            <person name="Walston R.F."/>
            <person name="Allen J.L."/>
        </authorList>
    </citation>
    <scope>NUCLEOTIDE SEQUENCE [LARGE SCALE GENOMIC DNA]</scope>
    <source>
        <strain evidence="3">WasteWater1</strain>
    </source>
</reference>
<dbReference type="Proteomes" id="UP000593566">
    <property type="component" value="Unassembled WGS sequence"/>
</dbReference>
<feature type="compositionally biased region" description="Polar residues" evidence="1">
    <location>
        <begin position="543"/>
        <end position="557"/>
    </location>
</feature>
<dbReference type="GeneID" id="59339459"/>